<dbReference type="InterPro" id="IPR016181">
    <property type="entry name" value="Acyl_CoA_acyltransferase"/>
</dbReference>
<keyword evidence="3 6" id="KW-0949">S-adenosyl-L-methionine</keyword>
<protein>
    <recommendedName>
        <fullName evidence="6">Acyl-homoserine-lactone synthase</fullName>
        <ecNumber evidence="6">2.3.1.184</ecNumber>
    </recommendedName>
    <alternativeName>
        <fullName evidence="6">Autoinducer synthesis protein</fullName>
    </alternativeName>
</protein>
<gene>
    <name evidence="7" type="ORF">PYV00_12225</name>
</gene>
<sequence length="200" mass="21970">MILTIENYPGSAHQAALESMFADRKAQFVDFFDWDVPVVDGRFEIDQFDTADAVYIISIDDGGRHEASLRMLPSWLPHLLGEIFPHLCIAGVPVGPTTWESTRLCLPSRHGAARRRELRSALISAMADFALARGLEHITGVIPEGFRREVLAMGWRAEPLGPALRIAGGPIGAFRIEVTSDICERLAWTGTYVGALELAA</sequence>
<organism evidence="7 8">
    <name type="scientific">Novosphingobium album</name>
    <name type="common">ex Liu et al. 2023</name>
    <dbReference type="NCBI Taxonomy" id="3031130"/>
    <lineage>
        <taxon>Bacteria</taxon>
        <taxon>Pseudomonadati</taxon>
        <taxon>Pseudomonadota</taxon>
        <taxon>Alphaproteobacteria</taxon>
        <taxon>Sphingomonadales</taxon>
        <taxon>Sphingomonadaceae</taxon>
        <taxon>Novosphingobium</taxon>
    </lineage>
</organism>
<keyword evidence="1 5" id="KW-0673">Quorum sensing</keyword>
<comment type="catalytic activity">
    <reaction evidence="6">
        <text>a fatty acyl-[ACP] + S-adenosyl-L-methionine = an N-acyl-L-homoserine lactone + S-methyl-5'-thioadenosine + holo-[ACP] + H(+)</text>
        <dbReference type="Rhea" id="RHEA:10096"/>
        <dbReference type="Rhea" id="RHEA-COMP:9685"/>
        <dbReference type="Rhea" id="RHEA-COMP:14125"/>
        <dbReference type="ChEBI" id="CHEBI:15378"/>
        <dbReference type="ChEBI" id="CHEBI:17509"/>
        <dbReference type="ChEBI" id="CHEBI:55474"/>
        <dbReference type="ChEBI" id="CHEBI:59789"/>
        <dbReference type="ChEBI" id="CHEBI:64479"/>
        <dbReference type="ChEBI" id="CHEBI:138651"/>
        <dbReference type="EC" id="2.3.1.184"/>
    </reaction>
</comment>
<comment type="similarity">
    <text evidence="5 6">Belongs to the autoinducer synthase family.</text>
</comment>
<evidence type="ECO:0000313" key="8">
    <source>
        <dbReference type="Proteomes" id="UP001216253"/>
    </source>
</evidence>
<dbReference type="PANTHER" id="PTHR39322:SF1">
    <property type="entry name" value="ISOVALERYL-HOMOSERINE LACTONE SYNTHASE"/>
    <property type="match status" value="1"/>
</dbReference>
<dbReference type="PRINTS" id="PR01549">
    <property type="entry name" value="AUTOINDCRSYN"/>
</dbReference>
<evidence type="ECO:0000256" key="6">
    <source>
        <dbReference type="RuleBase" id="RU361135"/>
    </source>
</evidence>
<dbReference type="PANTHER" id="PTHR39322">
    <property type="entry name" value="ACYL-HOMOSERINE-LACTONE SYNTHASE"/>
    <property type="match status" value="1"/>
</dbReference>
<keyword evidence="8" id="KW-1185">Reference proteome</keyword>
<dbReference type="Proteomes" id="UP001216253">
    <property type="component" value="Unassembled WGS sequence"/>
</dbReference>
<reference evidence="7 8" key="1">
    <citation type="submission" date="2023-03" db="EMBL/GenBank/DDBJ databases">
        <title>NovoSphingobium album sp. nov. isolated from polycyclic aromatic hydrocarbons- and heavy-metal polluted soil.</title>
        <authorList>
            <person name="Liu Z."/>
            <person name="Wang K."/>
        </authorList>
    </citation>
    <scope>NUCLEOTIDE SEQUENCE [LARGE SCALE GENOMIC DNA]</scope>
    <source>
        <strain evidence="7 8">H3SJ31-1</strain>
    </source>
</reference>
<evidence type="ECO:0000256" key="5">
    <source>
        <dbReference type="PROSITE-ProRule" id="PRU00533"/>
    </source>
</evidence>
<keyword evidence="4 5" id="KW-0071">Autoinducer synthesis</keyword>
<dbReference type="InterPro" id="IPR001690">
    <property type="entry name" value="Autoind_synthase"/>
</dbReference>
<dbReference type="EC" id="2.3.1.184" evidence="6"/>
<proteinExistence type="inferred from homology"/>
<dbReference type="SUPFAM" id="SSF55729">
    <property type="entry name" value="Acyl-CoA N-acyltransferases (Nat)"/>
    <property type="match status" value="1"/>
</dbReference>
<keyword evidence="2 6" id="KW-0808">Transferase</keyword>
<comment type="caution">
    <text evidence="7">The sequence shown here is derived from an EMBL/GenBank/DDBJ whole genome shotgun (WGS) entry which is preliminary data.</text>
</comment>
<evidence type="ECO:0000256" key="2">
    <source>
        <dbReference type="ARBA" id="ARBA00022679"/>
    </source>
</evidence>
<evidence type="ECO:0000256" key="4">
    <source>
        <dbReference type="ARBA" id="ARBA00022929"/>
    </source>
</evidence>
<evidence type="ECO:0000256" key="1">
    <source>
        <dbReference type="ARBA" id="ARBA00022654"/>
    </source>
</evidence>
<evidence type="ECO:0000256" key="3">
    <source>
        <dbReference type="ARBA" id="ARBA00022691"/>
    </source>
</evidence>
<dbReference type="PROSITE" id="PS51187">
    <property type="entry name" value="AUTOINDUCER_SYNTH_2"/>
    <property type="match status" value="1"/>
</dbReference>
<dbReference type="EMBL" id="JARESE010000041">
    <property type="protein sequence ID" value="MDE8652468.1"/>
    <property type="molecule type" value="Genomic_DNA"/>
</dbReference>
<dbReference type="RefSeq" id="WP_275228551.1">
    <property type="nucleotide sequence ID" value="NZ_JARESE010000041.1"/>
</dbReference>
<dbReference type="Pfam" id="PF00765">
    <property type="entry name" value="Autoind_synth"/>
    <property type="match status" value="1"/>
</dbReference>
<evidence type="ECO:0000313" key="7">
    <source>
        <dbReference type="EMBL" id="MDE8652468.1"/>
    </source>
</evidence>
<accession>A0ABT5WT95</accession>
<dbReference type="Gene3D" id="3.40.630.30">
    <property type="match status" value="1"/>
</dbReference>
<name>A0ABT5WT95_9SPHN</name>